<dbReference type="Proteomes" id="UP000593626">
    <property type="component" value="Chromosome"/>
</dbReference>
<feature type="transmembrane region" description="Helical" evidence="1">
    <location>
        <begin position="6"/>
        <end position="25"/>
    </location>
</feature>
<gene>
    <name evidence="2" type="ORF">G8O30_03105</name>
</gene>
<evidence type="ECO:0000313" key="2">
    <source>
        <dbReference type="EMBL" id="QPC46014.1"/>
    </source>
</evidence>
<keyword evidence="1" id="KW-0472">Membrane</keyword>
<dbReference type="AlphaFoldDB" id="A0A7S8C9Q5"/>
<dbReference type="RefSeq" id="WP_239673536.1">
    <property type="nucleotide sequence ID" value="NZ_CP049742.1"/>
</dbReference>
<protein>
    <submittedName>
        <fullName evidence="2">AzlD domain-containing protein</fullName>
    </submittedName>
</protein>
<dbReference type="KEGG" id="mcui:G8O30_03105"/>
<dbReference type="InterPro" id="IPR008407">
    <property type="entry name" value="Brnchd-chn_aa_trnsp_AzlD"/>
</dbReference>
<evidence type="ECO:0000256" key="1">
    <source>
        <dbReference type="SAM" id="Phobius"/>
    </source>
</evidence>
<organism evidence="2 3">
    <name type="scientific">Mangrovibacillus cuniculi</name>
    <dbReference type="NCBI Taxonomy" id="2593652"/>
    <lineage>
        <taxon>Bacteria</taxon>
        <taxon>Bacillati</taxon>
        <taxon>Bacillota</taxon>
        <taxon>Bacilli</taxon>
        <taxon>Bacillales</taxon>
        <taxon>Bacillaceae</taxon>
        <taxon>Mangrovibacillus</taxon>
    </lineage>
</organism>
<name>A0A7S8C9Q5_9BACI</name>
<keyword evidence="3" id="KW-1185">Reference proteome</keyword>
<feature type="transmembrane region" description="Helical" evidence="1">
    <location>
        <begin position="71"/>
        <end position="101"/>
    </location>
</feature>
<dbReference type="Pfam" id="PF05437">
    <property type="entry name" value="AzlD"/>
    <property type="match status" value="1"/>
</dbReference>
<keyword evidence="1" id="KW-0812">Transmembrane</keyword>
<keyword evidence="1" id="KW-1133">Transmembrane helix</keyword>
<dbReference type="EMBL" id="CP049742">
    <property type="protein sequence ID" value="QPC46014.1"/>
    <property type="molecule type" value="Genomic_DNA"/>
</dbReference>
<proteinExistence type="predicted"/>
<evidence type="ECO:0000313" key="3">
    <source>
        <dbReference type="Proteomes" id="UP000593626"/>
    </source>
</evidence>
<accession>A0A7S8C9Q5</accession>
<feature type="transmembrane region" description="Helical" evidence="1">
    <location>
        <begin position="45"/>
        <end position="65"/>
    </location>
</feature>
<sequence>MNWSFFAILVGMSLVTYIPRVLPVFMMGEKPLPPFVENVLKNVPYATLGALIFPGILLIHESIWFGLGGAVFAITIAWLGANVLVVVLGSIAFVSVMHLIVSIL</sequence>
<reference evidence="2 3" key="1">
    <citation type="submission" date="2019-07" db="EMBL/GenBank/DDBJ databases">
        <title>Genome sequence of 2 isolates from Red Sea Mangroves.</title>
        <authorList>
            <person name="Sefrji F."/>
            <person name="Michoud G."/>
            <person name="Merlino G."/>
            <person name="Daffonchio D."/>
        </authorList>
    </citation>
    <scope>NUCLEOTIDE SEQUENCE [LARGE SCALE GENOMIC DNA]</scope>
    <source>
        <strain evidence="2 3">R1DC41</strain>
    </source>
</reference>